<gene>
    <name evidence="4" type="ORF">METZ01_LOCUS393221</name>
</gene>
<evidence type="ECO:0000313" key="4">
    <source>
        <dbReference type="EMBL" id="SVD40367.1"/>
    </source>
</evidence>
<dbReference type="InterPro" id="IPR043131">
    <property type="entry name" value="BCAT-like_N"/>
</dbReference>
<dbReference type="PANTHER" id="PTHR42743:SF10">
    <property type="entry name" value="D-ALANINE AMINOTRANSFERASE"/>
    <property type="match status" value="1"/>
</dbReference>
<dbReference type="Gene3D" id="3.20.10.10">
    <property type="entry name" value="D-amino Acid Aminotransferase, subunit A, domain 2"/>
    <property type="match status" value="1"/>
</dbReference>
<dbReference type="PANTHER" id="PTHR42743">
    <property type="entry name" value="AMINO-ACID AMINOTRANSFERASE"/>
    <property type="match status" value="1"/>
</dbReference>
<dbReference type="InterPro" id="IPR043132">
    <property type="entry name" value="BCAT-like_C"/>
</dbReference>
<evidence type="ECO:0008006" key="5">
    <source>
        <dbReference type="Google" id="ProtNLM"/>
    </source>
</evidence>
<keyword evidence="3" id="KW-0663">Pyridoxal phosphate</keyword>
<dbReference type="AlphaFoldDB" id="A0A382V1T6"/>
<evidence type="ECO:0000256" key="2">
    <source>
        <dbReference type="ARBA" id="ARBA00009320"/>
    </source>
</evidence>
<dbReference type="InterPro" id="IPR050571">
    <property type="entry name" value="Class-IV_PLP-Dep_Aminotrnsfr"/>
</dbReference>
<feature type="non-terminal residue" evidence="4">
    <location>
        <position position="207"/>
    </location>
</feature>
<proteinExistence type="inferred from homology"/>
<evidence type="ECO:0000256" key="3">
    <source>
        <dbReference type="ARBA" id="ARBA00022898"/>
    </source>
</evidence>
<dbReference type="GO" id="GO:0003824">
    <property type="term" value="F:catalytic activity"/>
    <property type="evidence" value="ECO:0007669"/>
    <property type="project" value="InterPro"/>
</dbReference>
<sequence length="207" mass="23513">MVYLNGNFIPKNKACVSVMDRGFLFGDGVYEVFPIYGKIIVGEELHLRRLQEGLDTINIINPHSNENWSQLIRDLISYHQDYQNQSVYLQITRGCDNDRKHTHSDLTPTVYMQSTPFVSKSKNDLLRGSSAIIRDDIRWNQCNTKSISLLANIMYAQEANNHQAEETILCRNGVITECSSSNIFIVSNGCIYTHPEGSHILSGVTRK</sequence>
<dbReference type="InterPro" id="IPR001544">
    <property type="entry name" value="Aminotrans_IV"/>
</dbReference>
<dbReference type="EMBL" id="UINC01148467">
    <property type="protein sequence ID" value="SVD40367.1"/>
    <property type="molecule type" value="Genomic_DNA"/>
</dbReference>
<evidence type="ECO:0000256" key="1">
    <source>
        <dbReference type="ARBA" id="ARBA00001933"/>
    </source>
</evidence>
<dbReference type="InterPro" id="IPR018300">
    <property type="entry name" value="Aminotrans_IV_CS"/>
</dbReference>
<dbReference type="SUPFAM" id="SSF56752">
    <property type="entry name" value="D-aminoacid aminotransferase-like PLP-dependent enzymes"/>
    <property type="match status" value="1"/>
</dbReference>
<reference evidence="4" key="1">
    <citation type="submission" date="2018-05" db="EMBL/GenBank/DDBJ databases">
        <authorList>
            <person name="Lanie J.A."/>
            <person name="Ng W.-L."/>
            <person name="Kazmierczak K.M."/>
            <person name="Andrzejewski T.M."/>
            <person name="Davidsen T.M."/>
            <person name="Wayne K.J."/>
            <person name="Tettelin H."/>
            <person name="Glass J.I."/>
            <person name="Rusch D."/>
            <person name="Podicherti R."/>
            <person name="Tsui H.-C.T."/>
            <person name="Winkler M.E."/>
        </authorList>
    </citation>
    <scope>NUCLEOTIDE SEQUENCE</scope>
</reference>
<dbReference type="GO" id="GO:0005829">
    <property type="term" value="C:cytosol"/>
    <property type="evidence" value="ECO:0007669"/>
    <property type="project" value="TreeGrafter"/>
</dbReference>
<dbReference type="PROSITE" id="PS00770">
    <property type="entry name" value="AA_TRANSFER_CLASS_4"/>
    <property type="match status" value="1"/>
</dbReference>
<organism evidence="4">
    <name type="scientific">marine metagenome</name>
    <dbReference type="NCBI Taxonomy" id="408172"/>
    <lineage>
        <taxon>unclassified sequences</taxon>
        <taxon>metagenomes</taxon>
        <taxon>ecological metagenomes</taxon>
    </lineage>
</organism>
<name>A0A382V1T6_9ZZZZ</name>
<comment type="cofactor">
    <cofactor evidence="1">
        <name>pyridoxal 5'-phosphate</name>
        <dbReference type="ChEBI" id="CHEBI:597326"/>
    </cofactor>
</comment>
<dbReference type="InterPro" id="IPR036038">
    <property type="entry name" value="Aminotransferase-like"/>
</dbReference>
<accession>A0A382V1T6</accession>
<dbReference type="GO" id="GO:0046394">
    <property type="term" value="P:carboxylic acid biosynthetic process"/>
    <property type="evidence" value="ECO:0007669"/>
    <property type="project" value="UniProtKB-ARBA"/>
</dbReference>
<dbReference type="Gene3D" id="3.30.470.10">
    <property type="match status" value="1"/>
</dbReference>
<protein>
    <recommendedName>
        <fullName evidence="5">D-amino acid aminotransferase</fullName>
    </recommendedName>
</protein>
<dbReference type="Pfam" id="PF01063">
    <property type="entry name" value="Aminotran_4"/>
    <property type="match status" value="1"/>
</dbReference>
<comment type="similarity">
    <text evidence="2">Belongs to the class-IV pyridoxal-phosphate-dependent aminotransferase family.</text>
</comment>